<accession>A0A2P6TWV2</accession>
<proteinExistence type="inferred from homology"/>
<dbReference type="CDD" id="cd05147">
    <property type="entry name" value="RIO1_euk"/>
    <property type="match status" value="1"/>
</dbReference>
<feature type="compositionally biased region" description="Basic residues" evidence="19">
    <location>
        <begin position="661"/>
        <end position="680"/>
    </location>
</feature>
<evidence type="ECO:0000256" key="4">
    <source>
        <dbReference type="ARBA" id="ARBA00012513"/>
    </source>
</evidence>
<dbReference type="InterPro" id="IPR018934">
    <property type="entry name" value="RIO_dom"/>
</dbReference>
<feature type="compositionally biased region" description="Low complexity" evidence="19">
    <location>
        <begin position="615"/>
        <end position="626"/>
    </location>
</feature>
<dbReference type="InterPro" id="IPR000687">
    <property type="entry name" value="RIO_kinase"/>
</dbReference>
<dbReference type="OrthoDB" id="205248at2759"/>
<keyword evidence="15" id="KW-0460">Magnesium</keyword>
<dbReference type="GO" id="GO:0005737">
    <property type="term" value="C:cytoplasm"/>
    <property type="evidence" value="ECO:0007669"/>
    <property type="project" value="UniProtKB-SubCell"/>
</dbReference>
<dbReference type="InterPro" id="IPR051272">
    <property type="entry name" value="RIO-type_Ser/Thr_kinase"/>
</dbReference>
<feature type="region of interest" description="Disordered" evidence="19">
    <location>
        <begin position="1"/>
        <end position="92"/>
    </location>
</feature>
<feature type="compositionally biased region" description="Low complexity" evidence="19">
    <location>
        <begin position="32"/>
        <end position="47"/>
    </location>
</feature>
<keyword evidence="9" id="KW-0808">Transferase</keyword>
<keyword evidence="10" id="KW-0479">Metal-binding</keyword>
<evidence type="ECO:0000256" key="3">
    <source>
        <dbReference type="ARBA" id="ARBA00009196"/>
    </source>
</evidence>
<dbReference type="AlphaFoldDB" id="A0A2P6TWV2"/>
<sequence>MQLAPPQADELPLQELAARYGDSDSEGEEPQQRPGAQGAQGGPQQAPATPPPAAPPAGAGAQGDSAAAAGSGSGSEEWDEEDEDWDSEDEELASALEWADLREVHEARGHAGGAGSGLAVMGGHRPNAHGGALNARGAAGAAAGKLLPTANNMGKLDSRFNAGAVRVRDDIMDTLGRYGSAVTNQVKAAHNSKAALAASSRSKDRADRATVEQVLDPRTRMVLFKMLNRGVFSEINGCVSTGKEANVYHASGAGSELAIKVYKTAILVFRDRDRYVVGDSRFQRYCKSNPRKMVKMWAEKEMRNLARLHAAGILCPKPLQLRLHVLVMEFIGENGTAAPRLKDAGLPPSRMRQAYTEMLVMLRNLYQKCRLVHADLSEYNVLVHNNELWCIDVSQAVELDHPRAFDFLREDCQHVNDFFRRAGVATLTVRELFDFVVDPAIQEGAELDVELDRLMEVASSRPINMTAEQEVADRVFAQAYIPKKLEEVVNYERDHARLTSGKDTEGIYYQALAGMKQDMSGARTPSQPQQAQQAQQQQEQQAPAAAASGSQQPPAGLQAAAEQPAAGEAAQQQGAAAQAAAEGGSSDAEDAPEAPAAAAEEGGGGGKKKRVTFADEQSSSEDGSGSESEEWEDRPKMSKEEIRESRKAHKKQVKEANAERRKQKLPKHVKKRATKSNKKK</sequence>
<dbReference type="InterPro" id="IPR018935">
    <property type="entry name" value="RIO_kinase_CS"/>
</dbReference>
<dbReference type="PANTHER" id="PTHR45723">
    <property type="entry name" value="SERINE/THREONINE-PROTEIN KINASE RIO1"/>
    <property type="match status" value="1"/>
</dbReference>
<evidence type="ECO:0000256" key="19">
    <source>
        <dbReference type="SAM" id="MobiDB-lite"/>
    </source>
</evidence>
<evidence type="ECO:0000256" key="10">
    <source>
        <dbReference type="ARBA" id="ARBA00022723"/>
    </source>
</evidence>
<dbReference type="PROSITE" id="PS01245">
    <property type="entry name" value="RIO1"/>
    <property type="match status" value="1"/>
</dbReference>
<evidence type="ECO:0000256" key="15">
    <source>
        <dbReference type="ARBA" id="ARBA00022842"/>
    </source>
</evidence>
<feature type="compositionally biased region" description="Low complexity" evidence="19">
    <location>
        <begin position="525"/>
        <end position="584"/>
    </location>
</feature>
<evidence type="ECO:0000313" key="21">
    <source>
        <dbReference type="EMBL" id="PRW58527.1"/>
    </source>
</evidence>
<keyword evidence="13" id="KW-0378">Hydrolase</keyword>
<comment type="subcellular location">
    <subcellularLocation>
        <location evidence="2">Cytoplasm</location>
    </subcellularLocation>
</comment>
<evidence type="ECO:0000256" key="12">
    <source>
        <dbReference type="ARBA" id="ARBA00022777"/>
    </source>
</evidence>
<keyword evidence="8" id="KW-0723">Serine/threonine-protein kinase</keyword>
<gene>
    <name evidence="21" type="ORF">C2E21_2855</name>
</gene>
<evidence type="ECO:0000256" key="13">
    <source>
        <dbReference type="ARBA" id="ARBA00022801"/>
    </source>
</evidence>
<keyword evidence="6" id="KW-0963">Cytoplasm</keyword>
<comment type="caution">
    <text evidence="21">The sequence shown here is derived from an EMBL/GenBank/DDBJ whole genome shotgun (WGS) entry which is preliminary data.</text>
</comment>
<evidence type="ECO:0000256" key="1">
    <source>
        <dbReference type="ARBA" id="ARBA00001946"/>
    </source>
</evidence>
<keyword evidence="7" id="KW-0690">Ribosome biogenesis</keyword>
<protein>
    <recommendedName>
        <fullName evidence="5">Serine/threonine-protein kinase RIO1</fullName>
        <ecNumber evidence="4">2.7.11.1</ecNumber>
    </recommendedName>
    <alternativeName>
        <fullName evidence="18">Serine/threonine-protein kinase rio1</fullName>
    </alternativeName>
</protein>
<dbReference type="GO" id="GO:0046872">
    <property type="term" value="F:metal ion binding"/>
    <property type="evidence" value="ECO:0007669"/>
    <property type="project" value="UniProtKB-KW"/>
</dbReference>
<keyword evidence="12" id="KW-0418">Kinase</keyword>
<comment type="similarity">
    <text evidence="3">Belongs to the protein kinase superfamily. RIO-type Ser/Thr kinase family.</text>
</comment>
<dbReference type="GO" id="GO:0016787">
    <property type="term" value="F:hydrolase activity"/>
    <property type="evidence" value="ECO:0007669"/>
    <property type="project" value="UniProtKB-KW"/>
</dbReference>
<feature type="domain" description="RIO kinase" evidence="20">
    <location>
        <begin position="204"/>
        <end position="438"/>
    </location>
</feature>
<dbReference type="EC" id="2.7.11.1" evidence="4"/>
<evidence type="ECO:0000256" key="7">
    <source>
        <dbReference type="ARBA" id="ARBA00022517"/>
    </source>
</evidence>
<comment type="cofactor">
    <cofactor evidence="1">
        <name>Mg(2+)</name>
        <dbReference type="ChEBI" id="CHEBI:18420"/>
    </cofactor>
</comment>
<dbReference type="InterPro" id="IPR011009">
    <property type="entry name" value="Kinase-like_dom_sf"/>
</dbReference>
<name>A0A2P6TWV2_CHLSO</name>
<dbReference type="PROSITE" id="PS00109">
    <property type="entry name" value="PROTEIN_KINASE_TYR"/>
    <property type="match status" value="1"/>
</dbReference>
<keyword evidence="22" id="KW-1185">Reference proteome</keyword>
<feature type="compositionally biased region" description="Acidic residues" evidence="19">
    <location>
        <begin position="76"/>
        <end position="92"/>
    </location>
</feature>
<evidence type="ECO:0000259" key="20">
    <source>
        <dbReference type="SMART" id="SM00090"/>
    </source>
</evidence>
<organism evidence="21 22">
    <name type="scientific">Chlorella sorokiniana</name>
    <name type="common">Freshwater green alga</name>
    <dbReference type="NCBI Taxonomy" id="3076"/>
    <lineage>
        <taxon>Eukaryota</taxon>
        <taxon>Viridiplantae</taxon>
        <taxon>Chlorophyta</taxon>
        <taxon>core chlorophytes</taxon>
        <taxon>Trebouxiophyceae</taxon>
        <taxon>Chlorellales</taxon>
        <taxon>Chlorellaceae</taxon>
        <taxon>Chlorella clade</taxon>
        <taxon>Chlorella</taxon>
    </lineage>
</organism>
<evidence type="ECO:0000256" key="6">
    <source>
        <dbReference type="ARBA" id="ARBA00022490"/>
    </source>
</evidence>
<dbReference type="SUPFAM" id="SSF56112">
    <property type="entry name" value="Protein kinase-like (PK-like)"/>
    <property type="match status" value="1"/>
</dbReference>
<dbReference type="GO" id="GO:0042254">
    <property type="term" value="P:ribosome biogenesis"/>
    <property type="evidence" value="ECO:0007669"/>
    <property type="project" value="UniProtKB-KW"/>
</dbReference>
<reference evidence="21 22" key="1">
    <citation type="journal article" date="2018" name="Plant J.">
        <title>Genome sequences of Chlorella sorokiniana UTEX 1602 and Micractinium conductrix SAG 241.80: implications to maltose excretion by a green alga.</title>
        <authorList>
            <person name="Arriola M.B."/>
            <person name="Velmurugan N."/>
            <person name="Zhang Y."/>
            <person name="Plunkett M.H."/>
            <person name="Hondzo H."/>
            <person name="Barney B.M."/>
        </authorList>
    </citation>
    <scope>NUCLEOTIDE SEQUENCE [LARGE SCALE GENOMIC DNA]</scope>
    <source>
        <strain evidence="22">UTEX 1602</strain>
    </source>
</reference>
<feature type="region of interest" description="Disordered" evidence="19">
    <location>
        <begin position="517"/>
        <end position="680"/>
    </location>
</feature>
<dbReference type="Gene3D" id="1.10.510.10">
    <property type="entry name" value="Transferase(Phosphotransferase) domain 1"/>
    <property type="match status" value="1"/>
</dbReference>
<keyword evidence="14" id="KW-0067">ATP-binding</keyword>
<comment type="catalytic activity">
    <reaction evidence="17">
        <text>L-seryl-[protein] + ATP = O-phospho-L-seryl-[protein] + ADP + H(+)</text>
        <dbReference type="Rhea" id="RHEA:17989"/>
        <dbReference type="Rhea" id="RHEA-COMP:9863"/>
        <dbReference type="Rhea" id="RHEA-COMP:11604"/>
        <dbReference type="ChEBI" id="CHEBI:15378"/>
        <dbReference type="ChEBI" id="CHEBI:29999"/>
        <dbReference type="ChEBI" id="CHEBI:30616"/>
        <dbReference type="ChEBI" id="CHEBI:83421"/>
        <dbReference type="ChEBI" id="CHEBI:456216"/>
        <dbReference type="EC" id="2.7.11.1"/>
    </reaction>
</comment>
<feature type="compositionally biased region" description="Basic and acidic residues" evidence="19">
    <location>
        <begin position="633"/>
        <end position="645"/>
    </location>
</feature>
<evidence type="ECO:0000256" key="5">
    <source>
        <dbReference type="ARBA" id="ARBA00016038"/>
    </source>
</evidence>
<evidence type="ECO:0000256" key="17">
    <source>
        <dbReference type="ARBA" id="ARBA00048679"/>
    </source>
</evidence>
<dbReference type="Proteomes" id="UP000239899">
    <property type="component" value="Unassembled WGS sequence"/>
</dbReference>
<evidence type="ECO:0000256" key="14">
    <source>
        <dbReference type="ARBA" id="ARBA00022840"/>
    </source>
</evidence>
<dbReference type="InterPro" id="IPR008266">
    <property type="entry name" value="Tyr_kinase_AS"/>
</dbReference>
<dbReference type="GO" id="GO:0004674">
    <property type="term" value="F:protein serine/threonine kinase activity"/>
    <property type="evidence" value="ECO:0007669"/>
    <property type="project" value="UniProtKB-KW"/>
</dbReference>
<evidence type="ECO:0000256" key="16">
    <source>
        <dbReference type="ARBA" id="ARBA00047899"/>
    </source>
</evidence>
<evidence type="ECO:0000256" key="2">
    <source>
        <dbReference type="ARBA" id="ARBA00004496"/>
    </source>
</evidence>
<dbReference type="GO" id="GO:0005524">
    <property type="term" value="F:ATP binding"/>
    <property type="evidence" value="ECO:0007669"/>
    <property type="project" value="UniProtKB-KW"/>
</dbReference>
<feature type="compositionally biased region" description="Low complexity" evidence="19">
    <location>
        <begin position="56"/>
        <end position="70"/>
    </location>
</feature>
<keyword evidence="11" id="KW-0547">Nucleotide-binding</keyword>
<dbReference type="SMART" id="SM00090">
    <property type="entry name" value="RIO"/>
    <property type="match status" value="1"/>
</dbReference>
<evidence type="ECO:0000313" key="22">
    <source>
        <dbReference type="Proteomes" id="UP000239899"/>
    </source>
</evidence>
<dbReference type="Pfam" id="PF01163">
    <property type="entry name" value="RIO1"/>
    <property type="match status" value="1"/>
</dbReference>
<evidence type="ECO:0000256" key="8">
    <source>
        <dbReference type="ARBA" id="ARBA00022527"/>
    </source>
</evidence>
<dbReference type="Gene3D" id="3.30.200.20">
    <property type="entry name" value="Phosphorylase Kinase, domain 1"/>
    <property type="match status" value="1"/>
</dbReference>
<dbReference type="FunFam" id="3.30.200.20:FF:000148">
    <property type="entry name" value="Serine/threonine-protein kinase RIO1"/>
    <property type="match status" value="1"/>
</dbReference>
<evidence type="ECO:0000256" key="11">
    <source>
        <dbReference type="ARBA" id="ARBA00022741"/>
    </source>
</evidence>
<dbReference type="STRING" id="3076.A0A2P6TWV2"/>
<evidence type="ECO:0000256" key="18">
    <source>
        <dbReference type="ARBA" id="ARBA00068838"/>
    </source>
</evidence>
<evidence type="ECO:0000256" key="9">
    <source>
        <dbReference type="ARBA" id="ARBA00022679"/>
    </source>
</evidence>
<dbReference type="EMBL" id="LHPG02000005">
    <property type="protein sequence ID" value="PRW58527.1"/>
    <property type="molecule type" value="Genomic_DNA"/>
</dbReference>
<comment type="catalytic activity">
    <reaction evidence="16">
        <text>L-threonyl-[protein] + ATP = O-phospho-L-threonyl-[protein] + ADP + H(+)</text>
        <dbReference type="Rhea" id="RHEA:46608"/>
        <dbReference type="Rhea" id="RHEA-COMP:11060"/>
        <dbReference type="Rhea" id="RHEA-COMP:11605"/>
        <dbReference type="ChEBI" id="CHEBI:15378"/>
        <dbReference type="ChEBI" id="CHEBI:30013"/>
        <dbReference type="ChEBI" id="CHEBI:30616"/>
        <dbReference type="ChEBI" id="CHEBI:61977"/>
        <dbReference type="ChEBI" id="CHEBI:456216"/>
        <dbReference type="EC" id="2.7.11.1"/>
    </reaction>
</comment>